<accession>A0AAD7RGL6</accession>
<reference evidence="1" key="1">
    <citation type="journal article" date="2023" name="Science">
        <title>Genome structures resolve the early diversification of teleost fishes.</title>
        <authorList>
            <person name="Parey E."/>
            <person name="Louis A."/>
            <person name="Montfort J."/>
            <person name="Bouchez O."/>
            <person name="Roques C."/>
            <person name="Iampietro C."/>
            <person name="Lluch J."/>
            <person name="Castinel A."/>
            <person name="Donnadieu C."/>
            <person name="Desvignes T."/>
            <person name="Floi Bucao C."/>
            <person name="Jouanno E."/>
            <person name="Wen M."/>
            <person name="Mejri S."/>
            <person name="Dirks R."/>
            <person name="Jansen H."/>
            <person name="Henkel C."/>
            <person name="Chen W.J."/>
            <person name="Zahm M."/>
            <person name="Cabau C."/>
            <person name="Klopp C."/>
            <person name="Thompson A.W."/>
            <person name="Robinson-Rechavi M."/>
            <person name="Braasch I."/>
            <person name="Lecointre G."/>
            <person name="Bobe J."/>
            <person name="Postlethwait J.H."/>
            <person name="Berthelot C."/>
            <person name="Roest Crollius H."/>
            <person name="Guiguen Y."/>
        </authorList>
    </citation>
    <scope>NUCLEOTIDE SEQUENCE</scope>
    <source>
        <strain evidence="1">NC1722</strain>
    </source>
</reference>
<gene>
    <name evidence="1" type="ORF">AAFF_G00213020</name>
</gene>
<dbReference type="Proteomes" id="UP001221898">
    <property type="component" value="Unassembled WGS sequence"/>
</dbReference>
<protein>
    <submittedName>
        <fullName evidence="1">Uncharacterized protein</fullName>
    </submittedName>
</protein>
<keyword evidence="2" id="KW-1185">Reference proteome</keyword>
<proteinExistence type="predicted"/>
<organism evidence="1 2">
    <name type="scientific">Aldrovandia affinis</name>
    <dbReference type="NCBI Taxonomy" id="143900"/>
    <lineage>
        <taxon>Eukaryota</taxon>
        <taxon>Metazoa</taxon>
        <taxon>Chordata</taxon>
        <taxon>Craniata</taxon>
        <taxon>Vertebrata</taxon>
        <taxon>Euteleostomi</taxon>
        <taxon>Actinopterygii</taxon>
        <taxon>Neopterygii</taxon>
        <taxon>Teleostei</taxon>
        <taxon>Notacanthiformes</taxon>
        <taxon>Halosauridae</taxon>
        <taxon>Aldrovandia</taxon>
    </lineage>
</organism>
<name>A0AAD7RGL6_9TELE</name>
<evidence type="ECO:0000313" key="1">
    <source>
        <dbReference type="EMBL" id="KAJ8383933.1"/>
    </source>
</evidence>
<sequence>MSSMNSMAVTTHFLFPVSFPQSLKLEFSIVVAVAFTNRLWNGPHVLSARFVVCFSLAQSFAGKCRAVAMAQTVRCRTRSGAAA</sequence>
<dbReference type="AlphaFoldDB" id="A0AAD7RGL6"/>
<evidence type="ECO:0000313" key="2">
    <source>
        <dbReference type="Proteomes" id="UP001221898"/>
    </source>
</evidence>
<dbReference type="EMBL" id="JAINUG010000282">
    <property type="protein sequence ID" value="KAJ8383933.1"/>
    <property type="molecule type" value="Genomic_DNA"/>
</dbReference>
<comment type="caution">
    <text evidence="1">The sequence shown here is derived from an EMBL/GenBank/DDBJ whole genome shotgun (WGS) entry which is preliminary data.</text>
</comment>